<proteinExistence type="predicted"/>
<dbReference type="EMBL" id="JADKYB010000001">
    <property type="protein sequence ID" value="MBM9503091.1"/>
    <property type="molecule type" value="Genomic_DNA"/>
</dbReference>
<evidence type="ECO:0000313" key="2">
    <source>
        <dbReference type="EMBL" id="MBM9503091.1"/>
    </source>
</evidence>
<dbReference type="InterPro" id="IPR010753">
    <property type="entry name" value="DUF1330"/>
</dbReference>
<protein>
    <submittedName>
        <fullName evidence="2">DUF1330 domain-containing protein</fullName>
    </submittedName>
</protein>
<keyword evidence="3" id="KW-1185">Reference proteome</keyword>
<dbReference type="SUPFAM" id="SSF54909">
    <property type="entry name" value="Dimeric alpha+beta barrel"/>
    <property type="match status" value="1"/>
</dbReference>
<dbReference type="InterPro" id="IPR011008">
    <property type="entry name" value="Dimeric_a/b-barrel"/>
</dbReference>
<dbReference type="Pfam" id="PF07045">
    <property type="entry name" value="DUF1330"/>
    <property type="match status" value="1"/>
</dbReference>
<sequence length="96" mass="10771">MTAYVISEAYVRDPELTAHYAALASAAIAQYGGTYLVQGDRPTAAEGRWPEDERLIILRFPTMQAARAWYDSPEYAHARAIKPDALERRLLFTEGP</sequence>
<feature type="domain" description="DUF1330" evidence="1">
    <location>
        <begin position="2"/>
        <end position="95"/>
    </location>
</feature>
<organism evidence="2 3">
    <name type="scientific">Actinacidiphila acididurans</name>
    <dbReference type="NCBI Taxonomy" id="2784346"/>
    <lineage>
        <taxon>Bacteria</taxon>
        <taxon>Bacillati</taxon>
        <taxon>Actinomycetota</taxon>
        <taxon>Actinomycetes</taxon>
        <taxon>Kitasatosporales</taxon>
        <taxon>Streptomycetaceae</taxon>
        <taxon>Actinacidiphila</taxon>
    </lineage>
</organism>
<dbReference type="RefSeq" id="WP_205354974.1">
    <property type="nucleotide sequence ID" value="NZ_JADKYB010000001.1"/>
</dbReference>
<accession>A0ABS2TIC3</accession>
<dbReference type="Gene3D" id="3.30.70.100">
    <property type="match status" value="1"/>
</dbReference>
<evidence type="ECO:0000313" key="3">
    <source>
        <dbReference type="Proteomes" id="UP000749040"/>
    </source>
</evidence>
<dbReference type="PANTHER" id="PTHR41521:SF4">
    <property type="entry name" value="BLR0684 PROTEIN"/>
    <property type="match status" value="1"/>
</dbReference>
<dbReference type="PANTHER" id="PTHR41521">
    <property type="match status" value="1"/>
</dbReference>
<evidence type="ECO:0000259" key="1">
    <source>
        <dbReference type="Pfam" id="PF07045"/>
    </source>
</evidence>
<reference evidence="2 3" key="1">
    <citation type="submission" date="2021-01" db="EMBL/GenBank/DDBJ databases">
        <title>Streptomyces acididurans sp. nov., isolated from a peat swamp forest soil.</title>
        <authorList>
            <person name="Chantavorakit T."/>
            <person name="Duangmal K."/>
        </authorList>
    </citation>
    <scope>NUCLEOTIDE SEQUENCE [LARGE SCALE GENOMIC DNA]</scope>
    <source>
        <strain evidence="2 3">KK5PA1</strain>
    </source>
</reference>
<comment type="caution">
    <text evidence="2">The sequence shown here is derived from an EMBL/GenBank/DDBJ whole genome shotgun (WGS) entry which is preliminary data.</text>
</comment>
<gene>
    <name evidence="2" type="ORF">ITX44_00800</name>
</gene>
<dbReference type="Proteomes" id="UP000749040">
    <property type="component" value="Unassembled WGS sequence"/>
</dbReference>
<name>A0ABS2TIC3_9ACTN</name>